<reference evidence="1" key="1">
    <citation type="journal article" date="2022" name="bioRxiv">
        <title>Population genetic analysis of Ophidiomyces ophidiicola, the causative agent of snake fungal disease, indicates recent introductions to the USA.</title>
        <authorList>
            <person name="Ladner J.T."/>
            <person name="Palmer J.M."/>
            <person name="Ettinger C.L."/>
            <person name="Stajich J.E."/>
            <person name="Farrell T.M."/>
            <person name="Glorioso B.M."/>
            <person name="Lawson B."/>
            <person name="Price S.J."/>
            <person name="Stengle A.G."/>
            <person name="Grear D.A."/>
            <person name="Lorch J.M."/>
        </authorList>
    </citation>
    <scope>NUCLEOTIDE SEQUENCE</scope>
    <source>
        <strain evidence="1">NWHC 24266-5</strain>
    </source>
</reference>
<name>A0ACB8URZ7_9EURO</name>
<dbReference type="EMBL" id="JALBCA010000083">
    <property type="protein sequence ID" value="KAI2383840.1"/>
    <property type="molecule type" value="Genomic_DNA"/>
</dbReference>
<organism evidence="1">
    <name type="scientific">Ophidiomyces ophidiicola</name>
    <dbReference type="NCBI Taxonomy" id="1387563"/>
    <lineage>
        <taxon>Eukaryota</taxon>
        <taxon>Fungi</taxon>
        <taxon>Dikarya</taxon>
        <taxon>Ascomycota</taxon>
        <taxon>Pezizomycotina</taxon>
        <taxon>Eurotiomycetes</taxon>
        <taxon>Eurotiomycetidae</taxon>
        <taxon>Onygenales</taxon>
        <taxon>Onygenaceae</taxon>
        <taxon>Ophidiomyces</taxon>
    </lineage>
</organism>
<proteinExistence type="predicted"/>
<protein>
    <submittedName>
        <fullName evidence="1">Uncharacterized protein</fullName>
    </submittedName>
</protein>
<gene>
    <name evidence="1" type="ORF">LOY88_005030</name>
</gene>
<accession>A0ACB8URZ7</accession>
<comment type="caution">
    <text evidence="1">The sequence shown here is derived from an EMBL/GenBank/DDBJ whole genome shotgun (WGS) entry which is preliminary data.</text>
</comment>
<evidence type="ECO:0000313" key="1">
    <source>
        <dbReference type="EMBL" id="KAI2383840.1"/>
    </source>
</evidence>
<sequence>MESSVEILVHVSAPSGAEDDARYRELAAAYFDFEPRNRISIYPEEEDDDDDDGDGAFKNEEVVNRRVSEACDHPTLPNQYPGYENKIGEPIFYDALDGQTPHFNAVGAKNMAALVSTPGRPDDTDSFSTPPETVPDSQPSYSPTWGFGRNIDCEDEGTTTEISILVPLADTEEEGMETTPSKANLATFSSFGTVSEYVFESQSSFISTWDAEKNHSPRMGPVKTVRIDDLQSQSSQHFTFPSKRRRLSVVENTSDTVKNATIAFVDAGEVPSSNPVDSLSLPELRMEIHAPRPIPSDTTEFQTHITPTLQMLAETVGDRHPFKPAYQTRKLGPLERGYWALQIPIAVEDHEITVDGETQNSQPRSTAGTDIGASKQWTPTFFLRFWDYLSVFVGDQGRAGWGVWCFCDSAENQPVAELIRNLDVRIYAWGEIATHIYWLLYVASNKRVKGIPDVEWRDGSGETVIKMI</sequence>